<dbReference type="GO" id="GO:0005634">
    <property type="term" value="C:nucleus"/>
    <property type="evidence" value="ECO:0007669"/>
    <property type="project" value="UniProtKB-SubCell"/>
</dbReference>
<feature type="binding site" evidence="25">
    <location>
        <position position="1708"/>
    </location>
    <ligand>
        <name>Fe cation</name>
        <dbReference type="ChEBI" id="CHEBI:24875"/>
    </ligand>
</feature>
<dbReference type="EMBL" id="CAJPVJ010003232">
    <property type="protein sequence ID" value="CAG2167332.1"/>
    <property type="molecule type" value="Genomic_DNA"/>
</dbReference>
<dbReference type="PROSITE" id="PS51192">
    <property type="entry name" value="HELICASE_ATP_BIND_1"/>
    <property type="match status" value="1"/>
</dbReference>
<feature type="compositionally biased region" description="Low complexity" evidence="26">
    <location>
        <begin position="213"/>
        <end position="223"/>
    </location>
</feature>
<dbReference type="GO" id="GO:0006559">
    <property type="term" value="P:L-phenylalanine catabolic process"/>
    <property type="evidence" value="ECO:0007669"/>
    <property type="project" value="UniProtKB-UniPathway"/>
</dbReference>
<feature type="domain" description="Helicase ATP-binding" evidence="27">
    <location>
        <begin position="398"/>
        <end position="608"/>
    </location>
</feature>
<dbReference type="InterPro" id="IPR014710">
    <property type="entry name" value="RmlC-like_jellyroll"/>
</dbReference>
<feature type="region of interest" description="Disordered" evidence="26">
    <location>
        <begin position="1"/>
        <end position="25"/>
    </location>
</feature>
<comment type="cofactor">
    <cofactor evidence="2 25">
        <name>Fe cation</name>
        <dbReference type="ChEBI" id="CHEBI:24875"/>
    </cofactor>
</comment>
<evidence type="ECO:0000256" key="12">
    <source>
        <dbReference type="ARBA" id="ARBA00022806"/>
    </source>
</evidence>
<dbReference type="InterPro" id="IPR027417">
    <property type="entry name" value="P-loop_NTPase"/>
</dbReference>
<feature type="compositionally biased region" description="Low complexity" evidence="26">
    <location>
        <begin position="1264"/>
        <end position="1275"/>
    </location>
</feature>
<reference evidence="29" key="1">
    <citation type="submission" date="2020-11" db="EMBL/GenBank/DDBJ databases">
        <authorList>
            <person name="Tran Van P."/>
        </authorList>
    </citation>
    <scope>NUCLEOTIDE SEQUENCE</scope>
</reference>
<dbReference type="Gene3D" id="3.40.50.300">
    <property type="entry name" value="P-loop containing nucleotide triphosphate hydrolases"/>
    <property type="match status" value="1"/>
</dbReference>
<feature type="compositionally biased region" description="Basic residues" evidence="26">
    <location>
        <begin position="141"/>
        <end position="165"/>
    </location>
</feature>
<dbReference type="InterPro" id="IPR001650">
    <property type="entry name" value="Helicase_C-like"/>
</dbReference>
<dbReference type="Pfam" id="PF20510">
    <property type="entry name" value="HgmA_N"/>
    <property type="match status" value="1"/>
</dbReference>
<evidence type="ECO:0000313" key="30">
    <source>
        <dbReference type="Proteomes" id="UP000728032"/>
    </source>
</evidence>
<dbReference type="PANTHER" id="PTHR45797">
    <property type="entry name" value="RAD54-LIKE"/>
    <property type="match status" value="1"/>
</dbReference>
<keyword evidence="15" id="KW-0223">Dioxygenase</keyword>
<keyword evidence="9 25" id="KW-0479">Metal-binding</keyword>
<dbReference type="SUPFAM" id="SSF52540">
    <property type="entry name" value="P-loop containing nucleoside triphosphate hydrolases"/>
    <property type="match status" value="2"/>
</dbReference>
<feature type="binding site" evidence="25">
    <location>
        <position position="1702"/>
    </location>
    <ligand>
        <name>Fe cation</name>
        <dbReference type="ChEBI" id="CHEBI:24875"/>
    </ligand>
</feature>
<keyword evidence="18" id="KW-0238">DNA-binding</keyword>
<comment type="pathway">
    <text evidence="4">Amino-acid degradation; L-phenylalanine degradation; acetoacetate and fumarate from L-phenylalanine: step 4/6.</text>
</comment>
<dbReference type="Gene3D" id="2.60.120.10">
    <property type="entry name" value="Jelly Rolls"/>
    <property type="match status" value="1"/>
</dbReference>
<keyword evidence="11" id="KW-0378">Hydrolase</keyword>
<dbReference type="PANTHER" id="PTHR45797:SF1">
    <property type="entry name" value="HELICASE ARIP4"/>
    <property type="match status" value="1"/>
</dbReference>
<evidence type="ECO:0000256" key="20">
    <source>
        <dbReference type="ARBA" id="ARBA00023242"/>
    </source>
</evidence>
<dbReference type="NCBIfam" id="TIGR01015">
    <property type="entry name" value="hmgA"/>
    <property type="match status" value="1"/>
</dbReference>
<dbReference type="GO" id="GO:0005524">
    <property type="term" value="F:ATP binding"/>
    <property type="evidence" value="ECO:0007669"/>
    <property type="project" value="UniProtKB-KW"/>
</dbReference>
<organism evidence="29">
    <name type="scientific">Oppiella nova</name>
    <dbReference type="NCBI Taxonomy" id="334625"/>
    <lineage>
        <taxon>Eukaryota</taxon>
        <taxon>Metazoa</taxon>
        <taxon>Ecdysozoa</taxon>
        <taxon>Arthropoda</taxon>
        <taxon>Chelicerata</taxon>
        <taxon>Arachnida</taxon>
        <taxon>Acari</taxon>
        <taxon>Acariformes</taxon>
        <taxon>Sarcoptiformes</taxon>
        <taxon>Oribatida</taxon>
        <taxon>Brachypylina</taxon>
        <taxon>Oppioidea</taxon>
        <taxon>Oppiidae</taxon>
        <taxon>Oppiella</taxon>
    </lineage>
</organism>
<comment type="subcellular location">
    <subcellularLocation>
        <location evidence="3">Nucleus</location>
    </subcellularLocation>
</comment>
<dbReference type="SUPFAM" id="SSF51182">
    <property type="entry name" value="RmlC-like cupins"/>
    <property type="match status" value="1"/>
</dbReference>
<keyword evidence="14" id="KW-0828">Tyrosine catabolism</keyword>
<comment type="similarity">
    <text evidence="6">Belongs to the homogentisate dioxygenase family.</text>
</comment>
<feature type="binding site" evidence="25">
    <location>
        <position position="1738"/>
    </location>
    <ligand>
        <name>homogentisate</name>
        <dbReference type="ChEBI" id="CHEBI:16169"/>
    </ligand>
</feature>
<dbReference type="GO" id="GO:0046872">
    <property type="term" value="F:metal ion binding"/>
    <property type="evidence" value="ECO:0007669"/>
    <property type="project" value="UniProtKB-KW"/>
</dbReference>
<evidence type="ECO:0000256" key="7">
    <source>
        <dbReference type="ARBA" id="ARBA00013127"/>
    </source>
</evidence>
<dbReference type="Proteomes" id="UP000728032">
    <property type="component" value="Unassembled WGS sequence"/>
</dbReference>
<evidence type="ECO:0000256" key="14">
    <source>
        <dbReference type="ARBA" id="ARBA00022878"/>
    </source>
</evidence>
<feature type="binding site" evidence="25">
    <location>
        <position position="1738"/>
    </location>
    <ligand>
        <name>Fe cation</name>
        <dbReference type="ChEBI" id="CHEBI:24875"/>
    </ligand>
</feature>
<keyword evidence="12" id="KW-0347">Helicase</keyword>
<evidence type="ECO:0000313" key="29">
    <source>
        <dbReference type="EMBL" id="CAD7648597.1"/>
    </source>
</evidence>
<dbReference type="GO" id="GO:0016887">
    <property type="term" value="F:ATP hydrolysis activity"/>
    <property type="evidence" value="ECO:0007669"/>
    <property type="project" value="InterPro"/>
</dbReference>
<dbReference type="GO" id="GO:0003677">
    <property type="term" value="F:DNA binding"/>
    <property type="evidence" value="ECO:0007669"/>
    <property type="project" value="UniProtKB-KW"/>
</dbReference>
<sequence>MSSEEIPAMTSVSAANGGDGEGLDALEGLRELEKLISEAKEFDTKDKISFNGNKMLNDLLDKPIGLKSDATDEPQEDADDEEEVSEEDDISGDDEEEDEEEDISVQKGTKRTADDIDCEDSEEEDVKHEDNQSSHNDSNIKSKKKTKNPKKEKKEKTKKKKKKKSSNPTLRKNIKTILNESDLDKETQRARKEEEERIQRQKERSHQRLQEIQSQHNQSLNHSNNGFFSQRFAEIPDEVPEVLLSSDEDVKHTPRKQMPFNGHTSGSAEVIDLSSGDDETTATNNGLLDLRSLEYRNSGVNLDYNMVDAYDDNDVSIIDNNTNGYDCENNLEDVNNCGTHTDDSLNTPDGEGRVLVNVAHPPEDPDIYLPPQIARSVKPHQIGGIRFLYDNVIESLERYKKSAGFGCILSHSMGLGKTMQVISFIDVFLNHTDAKHVLCIVPINTLQNWISEFNMWSPEDGTIDKYFKGKTGDEVTYRTFKVFAINEAKCMTTRAKEILKWRNFGGVLLIGYEMYRILTSDNRTKSKKDEDIDPKIMDSINTEVKAAIVDPGPDLVVCDEGHRIKNCNAATSLALKNIKTKRRIVMTGYPLQNRLMEYWCMIDFVRPNYLGLKTEFTNMFERPITNGQCSDSTPYDRQIMKYRAHVLYQLLKGFVQRRSHSVLQKALPVKWEYVLMCRMTPIQKDLMIAFLDTAIKDPDSLGTVKGRISTLTLFAVCCKIWNHPDIVYDITRKGITTDDLDIDFQPKNNSKKLAKTNRRKKPNNELTPKSETDGLLAKANPYSDLMNSLFSTPLRPKNNDGVIDYSWAEDKLRGYAVGLFEHSYKMLLLFEIIRESMALGDRLLVFSQSLMTLDLIERFLQSQDVPKTRTKWAKNDTYYRLDGSTSTHERERYINLFNNTTDAHLFLISTRAGSLGINLIGANRIVIFDASWNPCHDAQAACRIYRYGQPKPCYIYRLVCDNSLEKKIYDRQVNKQGMANRVVDEQNIEATFTWKEINGLLDDLHHIQEPPIQVFTDQQLSKLDDELIRRICVKQNHTITRLPFEHESLLLDRKEQKLSSYEKRMAFGHYNEAKRAKAGNFDLSSSPFAALRTGGGFGGSFPNFGLPYNMSTPSLPSQITPAPQFCFNGGGNSYPDISQPLPPYPPPPRGQSSQQFVNFESIAQHLVQNGNSVKKVRVPNDLSISVGPNTKVSIKKGEEVMVIQTQKGTYLRTNEGNIISIKNPNSAFSAQTLPAFITNPNDSFGIIQPNLGCGGTVHYMSPSHSRVSSTVSHPPEVVQLSDDDDSRDSKEITCNINSTLDSTQTLSTATEPSFLANGSMDGFNQFMPSEPKEENQSLHSTQHLNEDIYNDFGLNSSQTQLPFDSILESPVNTSSLESESAMETNTPSLFTTTPTTPSSQLNEMCPYGLYAEQLSGTAFTAPRDQNERAWLYRIRPSVIHSPFKAYNGSNLTSNWDQIEPTPNQLRWNPFKLPEDNNKVDFVDGLNTLCGAGDPRARNGIAVHIYAINSPMKDKCFYNSDGDFLIVPQTGKLFITTEFGRMEVSPNEICVIQQGMKFSVDVNQQSRGYVLEVYDNHFVLPNLGPIGANGLANPRDFLTPTAYYEDRLCDYKVVNKFMGKLFVAQQQHSPYDVVSWHGNYAPYKYDLANFMVINSVSFDHADPSIFTVLTCPSVKPGVAIADFVIFPPRWGVSDHTFRPPYYHRNCMSEFMGLVYGSYEAKEGGFRPGGASLHSMMTPHGPDVECFQKATNAQLNPQRVADGTMAFMFESSLSLVTTEWGLKSCQTLDENYYKC</sequence>
<feature type="compositionally biased region" description="Basic residues" evidence="26">
    <location>
        <begin position="751"/>
        <end position="761"/>
    </location>
</feature>
<evidence type="ECO:0000256" key="17">
    <source>
        <dbReference type="ARBA" id="ARBA00023004"/>
    </source>
</evidence>
<evidence type="ECO:0000256" key="15">
    <source>
        <dbReference type="ARBA" id="ARBA00022964"/>
    </source>
</evidence>
<dbReference type="GO" id="GO:0006572">
    <property type="term" value="P:L-tyrosine catabolic process"/>
    <property type="evidence" value="ECO:0007669"/>
    <property type="project" value="UniProtKB-KW"/>
</dbReference>
<evidence type="ECO:0000256" key="16">
    <source>
        <dbReference type="ARBA" id="ARBA00023002"/>
    </source>
</evidence>
<dbReference type="InterPro" id="IPR044574">
    <property type="entry name" value="ARIP4-like"/>
</dbReference>
<evidence type="ECO:0000256" key="3">
    <source>
        <dbReference type="ARBA" id="ARBA00004123"/>
    </source>
</evidence>
<dbReference type="InterPro" id="IPR014001">
    <property type="entry name" value="Helicase_ATP-bd"/>
</dbReference>
<keyword evidence="13" id="KW-0067">ATP-binding</keyword>
<dbReference type="SMART" id="SM00490">
    <property type="entry name" value="HELICc"/>
    <property type="match status" value="1"/>
</dbReference>
<dbReference type="EMBL" id="OC918057">
    <property type="protein sequence ID" value="CAD7648597.1"/>
    <property type="molecule type" value="Genomic_DNA"/>
</dbReference>
<evidence type="ECO:0000256" key="10">
    <source>
        <dbReference type="ARBA" id="ARBA00022741"/>
    </source>
</evidence>
<dbReference type="Pfam" id="PF04209">
    <property type="entry name" value="HgmA_C"/>
    <property type="match status" value="1"/>
</dbReference>
<dbReference type="UniPathway" id="UPA00139">
    <property type="reaction ID" value="UER00339"/>
</dbReference>
<name>A0A7R9LV86_9ACAR</name>
<evidence type="ECO:0000256" key="13">
    <source>
        <dbReference type="ARBA" id="ARBA00022840"/>
    </source>
</evidence>
<evidence type="ECO:0000259" key="28">
    <source>
        <dbReference type="PROSITE" id="PS51194"/>
    </source>
</evidence>
<evidence type="ECO:0000256" key="1">
    <source>
        <dbReference type="ARBA" id="ARBA00000076"/>
    </source>
</evidence>
<feature type="domain" description="Helicase C-terminal" evidence="28">
    <location>
        <begin position="825"/>
        <end position="989"/>
    </location>
</feature>
<comment type="similarity">
    <text evidence="5">Belongs to the SNF2/RAD54 helicase family.</text>
</comment>
<evidence type="ECO:0000256" key="4">
    <source>
        <dbReference type="ARBA" id="ARBA00004704"/>
    </source>
</evidence>
<dbReference type="InterPro" id="IPR049730">
    <property type="entry name" value="SNF2/RAD54-like_C"/>
</dbReference>
<feature type="compositionally biased region" description="Acidic residues" evidence="26">
    <location>
        <begin position="115"/>
        <end position="124"/>
    </location>
</feature>
<evidence type="ECO:0000256" key="21">
    <source>
        <dbReference type="ARBA" id="ARBA00030235"/>
    </source>
</evidence>
<dbReference type="OrthoDB" id="2020972at2759"/>
<feature type="binding site" evidence="25">
    <location>
        <position position="1717"/>
    </location>
    <ligand>
        <name>homogentisate</name>
        <dbReference type="ChEBI" id="CHEBI:16169"/>
    </ligand>
</feature>
<keyword evidence="19" id="KW-0585">Phenylalanine catabolism</keyword>
<dbReference type="SMART" id="SM00487">
    <property type="entry name" value="DEXDc"/>
    <property type="match status" value="1"/>
</dbReference>
<evidence type="ECO:0000256" key="6">
    <source>
        <dbReference type="ARBA" id="ARBA00007757"/>
    </source>
</evidence>
<evidence type="ECO:0000256" key="2">
    <source>
        <dbReference type="ARBA" id="ARBA00001962"/>
    </source>
</evidence>
<dbReference type="CDD" id="cd07000">
    <property type="entry name" value="cupin_HGO_N"/>
    <property type="match status" value="1"/>
</dbReference>
<feature type="non-terminal residue" evidence="29">
    <location>
        <position position="1"/>
    </location>
</feature>
<keyword evidence="30" id="KW-1185">Reference proteome</keyword>
<evidence type="ECO:0000256" key="26">
    <source>
        <dbReference type="SAM" id="MobiDB-lite"/>
    </source>
</evidence>
<feature type="region of interest" description="Disordered" evidence="26">
    <location>
        <begin position="1264"/>
        <end position="1288"/>
    </location>
</feature>
<dbReference type="InterPro" id="IPR046452">
    <property type="entry name" value="HgmA_N"/>
</dbReference>
<evidence type="ECO:0000259" key="27">
    <source>
        <dbReference type="PROSITE" id="PS51192"/>
    </source>
</evidence>
<dbReference type="InterPro" id="IPR038718">
    <property type="entry name" value="SNF2-like_sf"/>
</dbReference>
<dbReference type="InterPro" id="IPR000330">
    <property type="entry name" value="SNF2_N"/>
</dbReference>
<comment type="catalytic activity">
    <reaction evidence="1">
        <text>homogentisate + O2 = 4-maleylacetoacetate + H(+)</text>
        <dbReference type="Rhea" id="RHEA:15449"/>
        <dbReference type="ChEBI" id="CHEBI:15378"/>
        <dbReference type="ChEBI" id="CHEBI:15379"/>
        <dbReference type="ChEBI" id="CHEBI:16169"/>
        <dbReference type="ChEBI" id="CHEBI:17105"/>
        <dbReference type="EC" id="1.13.11.5"/>
    </reaction>
</comment>
<feature type="compositionally biased region" description="Basic and acidic residues" evidence="26">
    <location>
        <begin position="182"/>
        <end position="209"/>
    </location>
</feature>
<keyword evidence="16" id="KW-0560">Oxidoreductase</keyword>
<evidence type="ECO:0000256" key="8">
    <source>
        <dbReference type="ARBA" id="ARBA00018757"/>
    </source>
</evidence>
<keyword evidence="20" id="KW-0539">Nucleus</keyword>
<evidence type="ECO:0000256" key="25">
    <source>
        <dbReference type="PIRSR" id="PIRSR605708-2"/>
    </source>
</evidence>
<evidence type="ECO:0000256" key="19">
    <source>
        <dbReference type="ARBA" id="ARBA00023232"/>
    </source>
</evidence>
<feature type="active site" description="Proton acceptor" evidence="24">
    <location>
        <position position="1659"/>
    </location>
</feature>
<evidence type="ECO:0000256" key="22">
    <source>
        <dbReference type="ARBA" id="ARBA00030437"/>
    </source>
</evidence>
<feature type="region of interest" description="Disordered" evidence="26">
    <location>
        <begin position="751"/>
        <end position="775"/>
    </location>
</feature>
<keyword evidence="17 25" id="KW-0408">Iron</keyword>
<keyword evidence="10" id="KW-0547">Nucleotide-binding</keyword>
<dbReference type="CDD" id="cd18793">
    <property type="entry name" value="SF2_C_SNF"/>
    <property type="match status" value="1"/>
</dbReference>
<accession>A0A7R9LV86</accession>
<dbReference type="GO" id="GO:0004386">
    <property type="term" value="F:helicase activity"/>
    <property type="evidence" value="ECO:0007669"/>
    <property type="project" value="UniProtKB-KW"/>
</dbReference>
<dbReference type="Pfam" id="PF00176">
    <property type="entry name" value="SNF2-rel_dom"/>
    <property type="match status" value="1"/>
</dbReference>
<protein>
    <recommendedName>
        <fullName evidence="8">Homogentisate 1,2-dioxygenase</fullName>
        <ecNumber evidence="7">1.13.11.5</ecNumber>
    </recommendedName>
    <alternativeName>
        <fullName evidence="21">Homogentisate oxygenase</fullName>
    </alternativeName>
    <alternativeName>
        <fullName evidence="22">Homogentisic acid oxidase</fullName>
    </alternativeName>
    <alternativeName>
        <fullName evidence="23">Homogentisicase</fullName>
    </alternativeName>
</protein>
<dbReference type="InterPro" id="IPR011051">
    <property type="entry name" value="RmlC_Cupin_sf"/>
</dbReference>
<dbReference type="GO" id="GO:0004411">
    <property type="term" value="F:homogentisate 1,2-dioxygenase activity"/>
    <property type="evidence" value="ECO:0007669"/>
    <property type="project" value="UniProtKB-EC"/>
</dbReference>
<dbReference type="FunFam" id="2.60.120.10:FF:000026">
    <property type="entry name" value="Homogentisate 1,2-dioxygenase"/>
    <property type="match status" value="1"/>
</dbReference>
<dbReference type="PROSITE" id="PS51194">
    <property type="entry name" value="HELICASE_CTER"/>
    <property type="match status" value="1"/>
</dbReference>
<evidence type="ECO:0000256" key="18">
    <source>
        <dbReference type="ARBA" id="ARBA00023125"/>
    </source>
</evidence>
<dbReference type="InterPro" id="IPR005708">
    <property type="entry name" value="Homogentis_dOase"/>
</dbReference>
<dbReference type="Pfam" id="PF00271">
    <property type="entry name" value="Helicase_C"/>
    <property type="match status" value="1"/>
</dbReference>
<dbReference type="EC" id="1.13.11.5" evidence="7"/>
<dbReference type="Gene3D" id="3.40.50.10810">
    <property type="entry name" value="Tandem AAA-ATPase domain"/>
    <property type="match status" value="1"/>
</dbReference>
<feature type="region of interest" description="Disordered" evidence="26">
    <location>
        <begin position="64"/>
        <end position="223"/>
    </location>
</feature>
<evidence type="ECO:0000256" key="11">
    <source>
        <dbReference type="ARBA" id="ARBA00022801"/>
    </source>
</evidence>
<evidence type="ECO:0000256" key="9">
    <source>
        <dbReference type="ARBA" id="ARBA00022723"/>
    </source>
</evidence>
<dbReference type="InterPro" id="IPR046451">
    <property type="entry name" value="HgmA_C"/>
</dbReference>
<gene>
    <name evidence="29" type="ORF">ONB1V03_LOCUS6839</name>
</gene>
<evidence type="ECO:0000256" key="5">
    <source>
        <dbReference type="ARBA" id="ARBA00007025"/>
    </source>
</evidence>
<evidence type="ECO:0000256" key="23">
    <source>
        <dbReference type="ARBA" id="ARBA00033225"/>
    </source>
</evidence>
<proteinExistence type="inferred from homology"/>
<evidence type="ECO:0000256" key="24">
    <source>
        <dbReference type="PIRSR" id="PIRSR605708-1"/>
    </source>
</evidence>
<feature type="compositionally biased region" description="Acidic residues" evidence="26">
    <location>
        <begin position="71"/>
        <end position="103"/>
    </location>
</feature>